<dbReference type="GO" id="GO:0016301">
    <property type="term" value="F:kinase activity"/>
    <property type="evidence" value="ECO:0007669"/>
    <property type="project" value="UniProtKB-KW"/>
</dbReference>
<dbReference type="SUPFAM" id="SSF52540">
    <property type="entry name" value="P-loop containing nucleoside triphosphate hydrolases"/>
    <property type="match status" value="1"/>
</dbReference>
<dbReference type="InterPro" id="IPR027417">
    <property type="entry name" value="P-loop_NTPase"/>
</dbReference>
<evidence type="ECO:0000313" key="14">
    <source>
        <dbReference type="Proteomes" id="UP001499951"/>
    </source>
</evidence>
<dbReference type="Gene3D" id="3.40.50.300">
    <property type="entry name" value="P-loop containing nucleotide triphosphate hydrolases"/>
    <property type="match status" value="1"/>
</dbReference>
<protein>
    <recommendedName>
        <fullName evidence="3 11">Thymidylate kinase</fullName>
        <ecNumber evidence="2 11">2.7.4.9</ecNumber>
    </recommendedName>
    <alternativeName>
        <fullName evidence="9 11">dTMP kinase</fullName>
    </alternativeName>
</protein>
<evidence type="ECO:0000256" key="5">
    <source>
        <dbReference type="ARBA" id="ARBA00022727"/>
    </source>
</evidence>
<comment type="similarity">
    <text evidence="1 11">Belongs to the thymidylate kinase family.</text>
</comment>
<dbReference type="PANTHER" id="PTHR10344">
    <property type="entry name" value="THYMIDYLATE KINASE"/>
    <property type="match status" value="1"/>
</dbReference>
<proteinExistence type="inferred from homology"/>
<dbReference type="CDD" id="cd01672">
    <property type="entry name" value="TMPK"/>
    <property type="match status" value="1"/>
</dbReference>
<keyword evidence="14" id="KW-1185">Reference proteome</keyword>
<feature type="domain" description="Thymidylate kinase-like" evidence="12">
    <location>
        <begin position="10"/>
        <end position="201"/>
    </location>
</feature>
<organism evidence="13 14">
    <name type="scientific">Rhizomicrobium electricum</name>
    <dbReference type="NCBI Taxonomy" id="480070"/>
    <lineage>
        <taxon>Bacteria</taxon>
        <taxon>Pseudomonadati</taxon>
        <taxon>Pseudomonadota</taxon>
        <taxon>Alphaproteobacteria</taxon>
        <taxon>Micropepsales</taxon>
        <taxon>Micropepsaceae</taxon>
        <taxon>Rhizomicrobium</taxon>
    </lineage>
</organism>
<feature type="binding site" evidence="11">
    <location>
        <begin position="12"/>
        <end position="19"/>
    </location>
    <ligand>
        <name>ATP</name>
        <dbReference type="ChEBI" id="CHEBI:30616"/>
    </ligand>
</feature>
<dbReference type="InterPro" id="IPR018094">
    <property type="entry name" value="Thymidylate_kinase"/>
</dbReference>
<keyword evidence="8 11" id="KW-0067">ATP-binding</keyword>
<evidence type="ECO:0000256" key="2">
    <source>
        <dbReference type="ARBA" id="ARBA00012980"/>
    </source>
</evidence>
<evidence type="ECO:0000259" key="12">
    <source>
        <dbReference type="Pfam" id="PF02223"/>
    </source>
</evidence>
<dbReference type="EMBL" id="BAAADD010000008">
    <property type="protein sequence ID" value="GAA0579099.1"/>
    <property type="molecule type" value="Genomic_DNA"/>
</dbReference>
<dbReference type="RefSeq" id="WP_166936868.1">
    <property type="nucleotide sequence ID" value="NZ_BAAADD010000008.1"/>
</dbReference>
<dbReference type="PROSITE" id="PS01331">
    <property type="entry name" value="THYMIDYLATE_KINASE"/>
    <property type="match status" value="1"/>
</dbReference>
<keyword evidence="6 11" id="KW-0547">Nucleotide-binding</keyword>
<reference evidence="13 14" key="1">
    <citation type="journal article" date="2019" name="Int. J. Syst. Evol. Microbiol.">
        <title>The Global Catalogue of Microorganisms (GCM) 10K type strain sequencing project: providing services to taxonomists for standard genome sequencing and annotation.</title>
        <authorList>
            <consortium name="The Broad Institute Genomics Platform"/>
            <consortium name="The Broad Institute Genome Sequencing Center for Infectious Disease"/>
            <person name="Wu L."/>
            <person name="Ma J."/>
        </authorList>
    </citation>
    <scope>NUCLEOTIDE SEQUENCE [LARGE SCALE GENOMIC DNA]</scope>
    <source>
        <strain evidence="13 14">JCM 15089</strain>
    </source>
</reference>
<dbReference type="PANTHER" id="PTHR10344:SF4">
    <property type="entry name" value="UMP-CMP KINASE 2, MITOCHONDRIAL"/>
    <property type="match status" value="1"/>
</dbReference>
<evidence type="ECO:0000256" key="4">
    <source>
        <dbReference type="ARBA" id="ARBA00022679"/>
    </source>
</evidence>
<accession>A0ABN1F0E8</accession>
<dbReference type="InterPro" id="IPR039430">
    <property type="entry name" value="Thymidylate_kin-like_dom"/>
</dbReference>
<evidence type="ECO:0000256" key="11">
    <source>
        <dbReference type="HAMAP-Rule" id="MF_00165"/>
    </source>
</evidence>
<evidence type="ECO:0000313" key="13">
    <source>
        <dbReference type="EMBL" id="GAA0579099.1"/>
    </source>
</evidence>
<keyword evidence="7 11" id="KW-0418">Kinase</keyword>
<dbReference type="HAMAP" id="MF_00165">
    <property type="entry name" value="Thymidylate_kinase"/>
    <property type="match status" value="1"/>
</dbReference>
<evidence type="ECO:0000256" key="3">
    <source>
        <dbReference type="ARBA" id="ARBA00017144"/>
    </source>
</evidence>
<keyword evidence="5 11" id="KW-0545">Nucleotide biosynthesis</keyword>
<dbReference type="NCBIfam" id="TIGR00041">
    <property type="entry name" value="DTMP_kinase"/>
    <property type="match status" value="1"/>
</dbReference>
<sequence>MPKQGRFITFEGGEGTGKSTQVKRLAAALEAKKIATEVTREPGGSPGAEEIRNLVLTGDPARWNPLTEALLFYAARADHTERKIKPTLADGKWVICDRYSDSSYAYQGGGRGLARETVRRIEAIAIDDFKPDLTLILDMPVEIGLKRSIARQGNTETRFEEMDVAFHERMRKTFLDIARRNPDRCVVVPADREVDEVADAIWQTVKKRFRLR</sequence>
<keyword evidence="4 11" id="KW-0808">Transferase</keyword>
<gene>
    <name evidence="11 13" type="primary">tmk</name>
    <name evidence="13" type="ORF">GCM10008942_29990</name>
</gene>
<evidence type="ECO:0000256" key="8">
    <source>
        <dbReference type="ARBA" id="ARBA00022840"/>
    </source>
</evidence>
<name>A0ABN1F0E8_9PROT</name>
<comment type="catalytic activity">
    <reaction evidence="10 11">
        <text>dTMP + ATP = dTDP + ADP</text>
        <dbReference type="Rhea" id="RHEA:13517"/>
        <dbReference type="ChEBI" id="CHEBI:30616"/>
        <dbReference type="ChEBI" id="CHEBI:58369"/>
        <dbReference type="ChEBI" id="CHEBI:63528"/>
        <dbReference type="ChEBI" id="CHEBI:456216"/>
        <dbReference type="EC" id="2.7.4.9"/>
    </reaction>
</comment>
<dbReference type="InterPro" id="IPR018095">
    <property type="entry name" value="Thymidylate_kin_CS"/>
</dbReference>
<dbReference type="Pfam" id="PF02223">
    <property type="entry name" value="Thymidylate_kin"/>
    <property type="match status" value="1"/>
</dbReference>
<evidence type="ECO:0000256" key="9">
    <source>
        <dbReference type="ARBA" id="ARBA00029962"/>
    </source>
</evidence>
<evidence type="ECO:0000256" key="10">
    <source>
        <dbReference type="ARBA" id="ARBA00048743"/>
    </source>
</evidence>
<evidence type="ECO:0000256" key="6">
    <source>
        <dbReference type="ARBA" id="ARBA00022741"/>
    </source>
</evidence>
<comment type="function">
    <text evidence="11">Phosphorylation of dTMP to form dTDP in both de novo and salvage pathways of dTTP synthesis.</text>
</comment>
<evidence type="ECO:0000256" key="7">
    <source>
        <dbReference type="ARBA" id="ARBA00022777"/>
    </source>
</evidence>
<dbReference type="EC" id="2.7.4.9" evidence="2 11"/>
<evidence type="ECO:0000256" key="1">
    <source>
        <dbReference type="ARBA" id="ARBA00009776"/>
    </source>
</evidence>
<dbReference type="Proteomes" id="UP001499951">
    <property type="component" value="Unassembled WGS sequence"/>
</dbReference>
<comment type="caution">
    <text evidence="13">The sequence shown here is derived from an EMBL/GenBank/DDBJ whole genome shotgun (WGS) entry which is preliminary data.</text>
</comment>